<comment type="caution">
    <text evidence="1">The sequence shown here is derived from an EMBL/GenBank/DDBJ whole genome shotgun (WGS) entry which is preliminary data.</text>
</comment>
<gene>
    <name evidence="1" type="ORF">PCOR1329_LOCUS6993</name>
</gene>
<protein>
    <submittedName>
        <fullName evidence="1">Uncharacterized protein</fullName>
    </submittedName>
</protein>
<organism evidence="1 2">
    <name type="scientific">Prorocentrum cordatum</name>
    <dbReference type="NCBI Taxonomy" id="2364126"/>
    <lineage>
        <taxon>Eukaryota</taxon>
        <taxon>Sar</taxon>
        <taxon>Alveolata</taxon>
        <taxon>Dinophyceae</taxon>
        <taxon>Prorocentrales</taxon>
        <taxon>Prorocentraceae</taxon>
        <taxon>Prorocentrum</taxon>
    </lineage>
</organism>
<dbReference type="EMBL" id="CAUYUJ010001891">
    <property type="protein sequence ID" value="CAK0798119.1"/>
    <property type="molecule type" value="Genomic_DNA"/>
</dbReference>
<proteinExistence type="predicted"/>
<sequence>MTGADRHCVLDTGRQAFLARHGLVRAAADATIGDFENGGRLLRVPPAGAELACATSTPRGTSRRDFSGAGGLHFCIFQGGEQGVEGWALDRGSVLSRWDALLDGLLQCVVMDGEWPREVRASAFVGRDSVHLGGEVQEWAMPVAGPRDSEAAGLQPDTFQSWEDALWWSRGAADLPGLRWRLATAAQGSPQVLREQQLASLREELARLPEAAAVLAFTPARPDVSYDRLVELGEGRTVSLTEDAALALAGCTS</sequence>
<name>A0ABN9Q0U8_9DINO</name>
<evidence type="ECO:0000313" key="1">
    <source>
        <dbReference type="EMBL" id="CAK0798119.1"/>
    </source>
</evidence>
<accession>A0ABN9Q0U8</accession>
<dbReference type="Proteomes" id="UP001189429">
    <property type="component" value="Unassembled WGS sequence"/>
</dbReference>
<reference evidence="1" key="1">
    <citation type="submission" date="2023-10" db="EMBL/GenBank/DDBJ databases">
        <authorList>
            <person name="Chen Y."/>
            <person name="Shah S."/>
            <person name="Dougan E. K."/>
            <person name="Thang M."/>
            <person name="Chan C."/>
        </authorList>
    </citation>
    <scope>NUCLEOTIDE SEQUENCE [LARGE SCALE GENOMIC DNA]</scope>
</reference>
<evidence type="ECO:0000313" key="2">
    <source>
        <dbReference type="Proteomes" id="UP001189429"/>
    </source>
</evidence>
<keyword evidence="2" id="KW-1185">Reference proteome</keyword>